<dbReference type="InterPro" id="IPR000772">
    <property type="entry name" value="Ricin_B_lectin"/>
</dbReference>
<dbReference type="AlphaFoldDB" id="A0A8H4F3P4"/>
<comment type="caution">
    <text evidence="2">The sequence shown here is derived from an EMBL/GenBank/DDBJ whole genome shotgun (WGS) entry which is preliminary data.</text>
</comment>
<name>A0A8H4F3P4_MUCCL</name>
<dbReference type="EMBL" id="JAAECE010000004">
    <property type="protein sequence ID" value="KAF1802668.1"/>
    <property type="molecule type" value="Genomic_DNA"/>
</dbReference>
<feature type="domain" description="Ricin B lectin" evidence="1">
    <location>
        <begin position="22"/>
        <end position="159"/>
    </location>
</feature>
<gene>
    <name evidence="2" type="ORF">FB192DRAFT_1379214</name>
</gene>
<accession>A0A8H4F3P4</accession>
<dbReference type="Gene3D" id="2.80.10.50">
    <property type="match status" value="1"/>
</dbReference>
<dbReference type="PROSITE" id="PS50231">
    <property type="entry name" value="RICIN_B_LECTIN"/>
    <property type="match status" value="1"/>
</dbReference>
<keyword evidence="2" id="KW-0430">Lectin</keyword>
<reference evidence="2 3" key="1">
    <citation type="submission" date="2019-09" db="EMBL/GenBank/DDBJ databases">
        <authorList>
            <consortium name="DOE Joint Genome Institute"/>
            <person name="Mondo S.J."/>
            <person name="Navarro-Mendoza M.I."/>
            <person name="Perez-Arques C."/>
            <person name="Panchal S."/>
            <person name="Nicolas F.E."/>
            <person name="Ganguly P."/>
            <person name="Pangilinan J."/>
            <person name="Grigoriev I."/>
            <person name="Heitman J."/>
            <person name="Sanya K."/>
            <person name="Garre V."/>
        </authorList>
    </citation>
    <scope>NUCLEOTIDE SEQUENCE [LARGE SCALE GENOMIC DNA]</scope>
    <source>
        <strain evidence="2 3">MU402</strain>
    </source>
</reference>
<dbReference type="CDD" id="cd23454">
    <property type="entry name" value="beta-trefoil_Ricin_GllA-1"/>
    <property type="match status" value="1"/>
</dbReference>
<protein>
    <submittedName>
        <fullName evidence="2">Ricin B lectin domain-containing protein</fullName>
    </submittedName>
</protein>
<dbReference type="GO" id="GO:0030246">
    <property type="term" value="F:carbohydrate binding"/>
    <property type="evidence" value="ECO:0007669"/>
    <property type="project" value="UniProtKB-KW"/>
</dbReference>
<evidence type="ECO:0000313" key="3">
    <source>
        <dbReference type="Proteomes" id="UP000469890"/>
    </source>
</evidence>
<dbReference type="Proteomes" id="UP000469890">
    <property type="component" value="Unassembled WGS sequence"/>
</dbReference>
<dbReference type="InterPro" id="IPR035992">
    <property type="entry name" value="Ricin_B-like_lectins"/>
</dbReference>
<dbReference type="Pfam" id="PF00652">
    <property type="entry name" value="Ricin_B_lectin"/>
    <property type="match status" value="1"/>
</dbReference>
<sequence length="177" mass="20458">MQTFASSFLFLKHMAIMDEFPSGYFYIKSRNSGKVIDVDGASTKNDGKILIWTPKHNDDRDNQLWYYQDGFVVNKCSGKVLDVRGGPLVDDAWICQYDRKKISDAQNQRWGYEDGFIYTLADPHMVLDVRGNQTSDGTRVVLYHKKFGYDNHNQLWDLVPAGQVRAEREVLFEADFD</sequence>
<proteinExistence type="predicted"/>
<evidence type="ECO:0000313" key="2">
    <source>
        <dbReference type="EMBL" id="KAF1802668.1"/>
    </source>
</evidence>
<organism evidence="2 3">
    <name type="scientific">Mucor circinelloides f. lusitanicus</name>
    <name type="common">Mucor racemosus var. lusitanicus</name>
    <dbReference type="NCBI Taxonomy" id="29924"/>
    <lineage>
        <taxon>Eukaryota</taxon>
        <taxon>Fungi</taxon>
        <taxon>Fungi incertae sedis</taxon>
        <taxon>Mucoromycota</taxon>
        <taxon>Mucoromycotina</taxon>
        <taxon>Mucoromycetes</taxon>
        <taxon>Mucorales</taxon>
        <taxon>Mucorineae</taxon>
        <taxon>Mucoraceae</taxon>
        <taxon>Mucor</taxon>
    </lineage>
</organism>
<dbReference type="SMR" id="A0A8H4F3P4"/>
<dbReference type="SUPFAM" id="SSF50370">
    <property type="entry name" value="Ricin B-like lectins"/>
    <property type="match status" value="1"/>
</dbReference>
<dbReference type="SMART" id="SM00458">
    <property type="entry name" value="RICIN"/>
    <property type="match status" value="1"/>
</dbReference>
<evidence type="ECO:0000259" key="1">
    <source>
        <dbReference type="SMART" id="SM00458"/>
    </source>
</evidence>